<evidence type="ECO:0000256" key="4">
    <source>
        <dbReference type="ARBA" id="ARBA00022452"/>
    </source>
</evidence>
<keyword evidence="8" id="KW-0625">Polysaccharide transport</keyword>
<keyword evidence="13" id="KW-0998">Cell outer membrane</keyword>
<keyword evidence="11" id="KW-0472">Membrane</keyword>
<evidence type="ECO:0000256" key="6">
    <source>
        <dbReference type="ARBA" id="ARBA00022692"/>
    </source>
</evidence>
<dbReference type="Gene3D" id="1.20.5.70">
    <property type="match status" value="1"/>
</dbReference>
<comment type="similarity">
    <text evidence="2">Belongs to the BexD/CtrA/VexA family.</text>
</comment>
<dbReference type="GO" id="GO:0046930">
    <property type="term" value="C:pore complex"/>
    <property type="evidence" value="ECO:0007669"/>
    <property type="project" value="UniProtKB-KW"/>
</dbReference>
<evidence type="ECO:0000256" key="3">
    <source>
        <dbReference type="ARBA" id="ARBA00022448"/>
    </source>
</evidence>
<evidence type="ECO:0000259" key="16">
    <source>
        <dbReference type="Pfam" id="PF02563"/>
    </source>
</evidence>
<comment type="subcellular location">
    <subcellularLocation>
        <location evidence="1">Cell outer membrane</location>
        <topology evidence="1">Multi-pass membrane protein</topology>
    </subcellularLocation>
</comment>
<evidence type="ECO:0000259" key="17">
    <source>
        <dbReference type="Pfam" id="PF18412"/>
    </source>
</evidence>
<dbReference type="Pfam" id="PF02563">
    <property type="entry name" value="Poly_export"/>
    <property type="match status" value="1"/>
</dbReference>
<evidence type="ECO:0000313" key="19">
    <source>
        <dbReference type="EMBL" id="APE32617.1"/>
    </source>
</evidence>
<feature type="domain" description="SLBB" evidence="18">
    <location>
        <begin position="242"/>
        <end position="328"/>
    </location>
</feature>
<feature type="domain" description="SLBB" evidence="18">
    <location>
        <begin position="158"/>
        <end position="236"/>
    </location>
</feature>
<evidence type="ECO:0000256" key="7">
    <source>
        <dbReference type="ARBA" id="ARBA00022729"/>
    </source>
</evidence>
<evidence type="ECO:0000256" key="8">
    <source>
        <dbReference type="ARBA" id="ARBA00023047"/>
    </source>
</evidence>
<dbReference type="GO" id="GO:0009279">
    <property type="term" value="C:cell outer membrane"/>
    <property type="evidence" value="ECO:0007669"/>
    <property type="project" value="UniProtKB-SubCell"/>
</dbReference>
<name>A0A1J0VKR5_9GAMM</name>
<dbReference type="GO" id="GO:0015159">
    <property type="term" value="F:polysaccharide transmembrane transporter activity"/>
    <property type="evidence" value="ECO:0007669"/>
    <property type="project" value="InterPro"/>
</dbReference>
<sequence length="363" mass="39023">MMALLSALLILGGCAMAPGGHIDEDKIGESLDERVALEPITPQLVAAMAPVQESLSRPVSKALRSALESYEYRLGPGDVLSIIVYDHPELTIPAGAERAASETGNRIRPDGTMFYPYVGRVRVAGMTLEEVRRVITRRLSDVITDPQVEVGVAAFRSQKVYVSGAVASPGTLPITIVPMTILDAISQVGGANPNADWHNILLVREGRERRLSLYGLLRQGDLSQNQLLRDGDMLHVPTSENQNVVVLGQVRRPGAIALGNERITLTDALARAGGVNELRAEPSGIFVVRGHAPDSEKLATVYQLDISDATRLMLGTRFPLQPQDVVYVTSAPLARWNSVISLLLPTLTFPGDIASSADSVGQL</sequence>
<feature type="domain" description="Outer-membrane lipoprotein Wza C-terminal" evidence="17">
    <location>
        <begin position="331"/>
        <end position="358"/>
    </location>
</feature>
<reference evidence="20" key="1">
    <citation type="submission" date="2016-11" db="EMBL/GenBank/DDBJ databases">
        <title>Halolamina sediminis sp. nov., an extremely halophilic archaeon isolated from solar salt.</title>
        <authorList>
            <person name="Koh H.-W."/>
            <person name="Rani S."/>
            <person name="Park S.-J."/>
        </authorList>
    </citation>
    <scope>NUCLEOTIDE SEQUENCE [LARGE SCALE GENOMIC DNA]</scope>
    <source>
        <strain evidence="20">Hb3</strain>
    </source>
</reference>
<feature type="chain" id="PRO_5012791706" evidence="15">
    <location>
        <begin position="18"/>
        <end position="363"/>
    </location>
</feature>
<keyword evidence="7 15" id="KW-0732">Signal</keyword>
<evidence type="ECO:0000256" key="12">
    <source>
        <dbReference type="ARBA" id="ARBA00023139"/>
    </source>
</evidence>
<dbReference type="PANTHER" id="PTHR33619">
    <property type="entry name" value="POLYSACCHARIDE EXPORT PROTEIN GFCE-RELATED"/>
    <property type="match status" value="1"/>
</dbReference>
<dbReference type="InterPro" id="IPR054765">
    <property type="entry name" value="SLBB_dom"/>
</dbReference>
<dbReference type="Pfam" id="PF22461">
    <property type="entry name" value="SLBB_2"/>
    <property type="match status" value="2"/>
</dbReference>
<keyword evidence="4" id="KW-1134">Transmembrane beta strand</keyword>
<evidence type="ECO:0000256" key="11">
    <source>
        <dbReference type="ARBA" id="ARBA00023136"/>
    </source>
</evidence>
<evidence type="ECO:0000256" key="10">
    <source>
        <dbReference type="ARBA" id="ARBA00023114"/>
    </source>
</evidence>
<keyword evidence="10" id="KW-0626">Porin</keyword>
<proteinExistence type="inferred from homology"/>
<dbReference type="NCBIfam" id="NF011658">
    <property type="entry name" value="PRK15078.1"/>
    <property type="match status" value="1"/>
</dbReference>
<evidence type="ECO:0000256" key="14">
    <source>
        <dbReference type="ARBA" id="ARBA00023288"/>
    </source>
</evidence>
<keyword evidence="6" id="KW-0812">Transmembrane</keyword>
<dbReference type="PANTHER" id="PTHR33619:SF3">
    <property type="entry name" value="POLYSACCHARIDE EXPORT PROTEIN GFCE-RELATED"/>
    <property type="match status" value="1"/>
</dbReference>
<feature type="signal peptide" evidence="15">
    <location>
        <begin position="1"/>
        <end position="17"/>
    </location>
</feature>
<evidence type="ECO:0000256" key="2">
    <source>
        <dbReference type="ARBA" id="ARBA00009450"/>
    </source>
</evidence>
<keyword evidence="20" id="KW-1185">Reference proteome</keyword>
<accession>A0A1J0VKR5</accession>
<protein>
    <submittedName>
        <fullName evidence="19">Polysaccharide export protein Wza</fullName>
    </submittedName>
</protein>
<organism evidence="19 20">
    <name type="scientific">Halomonas aestuarii</name>
    <dbReference type="NCBI Taxonomy" id="1897729"/>
    <lineage>
        <taxon>Bacteria</taxon>
        <taxon>Pseudomonadati</taxon>
        <taxon>Pseudomonadota</taxon>
        <taxon>Gammaproteobacteria</taxon>
        <taxon>Oceanospirillales</taxon>
        <taxon>Halomonadaceae</taxon>
        <taxon>Halomonas</taxon>
    </lineage>
</organism>
<dbReference type="Gene3D" id="3.30.1950.10">
    <property type="entry name" value="wza like domain"/>
    <property type="match status" value="1"/>
</dbReference>
<keyword evidence="12" id="KW-0564">Palmitate</keyword>
<dbReference type="InterPro" id="IPR040716">
    <property type="entry name" value="Wza_C"/>
</dbReference>
<evidence type="ECO:0000313" key="20">
    <source>
        <dbReference type="Proteomes" id="UP000181985"/>
    </source>
</evidence>
<evidence type="ECO:0000256" key="5">
    <source>
        <dbReference type="ARBA" id="ARBA00022597"/>
    </source>
</evidence>
<dbReference type="OrthoDB" id="9808421at2"/>
<keyword evidence="3" id="KW-0813">Transport</keyword>
<dbReference type="Pfam" id="PF18412">
    <property type="entry name" value="Wza_C"/>
    <property type="match status" value="1"/>
</dbReference>
<keyword evidence="5" id="KW-0762">Sugar transport</keyword>
<dbReference type="EMBL" id="CP018139">
    <property type="protein sequence ID" value="APE32617.1"/>
    <property type="molecule type" value="Genomic_DNA"/>
</dbReference>
<gene>
    <name evidence="19" type="ORF">BOX17_14810</name>
</gene>
<evidence type="ECO:0000256" key="15">
    <source>
        <dbReference type="SAM" id="SignalP"/>
    </source>
</evidence>
<dbReference type="Proteomes" id="UP000181985">
    <property type="component" value="Chromosome"/>
</dbReference>
<dbReference type="AlphaFoldDB" id="A0A1J0VKR5"/>
<feature type="domain" description="Polysaccharide export protein N-terminal" evidence="16">
    <location>
        <begin position="69"/>
        <end position="152"/>
    </location>
</feature>
<evidence type="ECO:0000256" key="9">
    <source>
        <dbReference type="ARBA" id="ARBA00023065"/>
    </source>
</evidence>
<dbReference type="Gene3D" id="3.10.560.10">
    <property type="entry name" value="Outer membrane lipoprotein wza domain like"/>
    <property type="match status" value="2"/>
</dbReference>
<dbReference type="InterPro" id="IPR003715">
    <property type="entry name" value="Poly_export_N"/>
</dbReference>
<dbReference type="GO" id="GO:0006811">
    <property type="term" value="P:monoatomic ion transport"/>
    <property type="evidence" value="ECO:0007669"/>
    <property type="project" value="UniProtKB-KW"/>
</dbReference>
<evidence type="ECO:0000256" key="1">
    <source>
        <dbReference type="ARBA" id="ARBA00004571"/>
    </source>
</evidence>
<keyword evidence="9" id="KW-0406">Ion transport</keyword>
<evidence type="ECO:0000259" key="18">
    <source>
        <dbReference type="Pfam" id="PF22461"/>
    </source>
</evidence>
<dbReference type="GO" id="GO:0015288">
    <property type="term" value="F:porin activity"/>
    <property type="evidence" value="ECO:0007669"/>
    <property type="project" value="UniProtKB-KW"/>
</dbReference>
<dbReference type="KEGG" id="hsi:BOX17_14810"/>
<keyword evidence="14" id="KW-0449">Lipoprotein</keyword>
<dbReference type="InterPro" id="IPR049712">
    <property type="entry name" value="Poly_export"/>
</dbReference>
<evidence type="ECO:0000256" key="13">
    <source>
        <dbReference type="ARBA" id="ARBA00023237"/>
    </source>
</evidence>